<evidence type="ECO:0000313" key="2">
    <source>
        <dbReference type="EMBL" id="BCJ66666.1"/>
    </source>
</evidence>
<dbReference type="Gene3D" id="3.40.50.150">
    <property type="entry name" value="Vaccinia Virus protein VP39"/>
    <property type="match status" value="1"/>
</dbReference>
<dbReference type="GO" id="GO:0008168">
    <property type="term" value="F:methyltransferase activity"/>
    <property type="evidence" value="ECO:0007669"/>
    <property type="project" value="UniProtKB-KW"/>
</dbReference>
<dbReference type="RefSeq" id="WP_212826921.1">
    <property type="nucleotide sequence ID" value="NZ_AP023359.1"/>
</dbReference>
<dbReference type="GO" id="GO:0032259">
    <property type="term" value="P:methylation"/>
    <property type="evidence" value="ECO:0007669"/>
    <property type="project" value="UniProtKB-KW"/>
</dbReference>
<keyword evidence="2" id="KW-0808">Transferase</keyword>
<gene>
    <name evidence="2" type="primary">yljG</name>
    <name evidence="2" type="ORF">Prubr_36870</name>
</gene>
<dbReference type="InterPro" id="IPR029063">
    <property type="entry name" value="SAM-dependent_MTases_sf"/>
</dbReference>
<keyword evidence="2" id="KW-0489">Methyltransferase</keyword>
<dbReference type="AlphaFoldDB" id="A0A810MZT0"/>
<dbReference type="InterPro" id="IPR041698">
    <property type="entry name" value="Methyltransf_25"/>
</dbReference>
<dbReference type="Pfam" id="PF13649">
    <property type="entry name" value="Methyltransf_25"/>
    <property type="match status" value="1"/>
</dbReference>
<dbReference type="EMBL" id="AP023359">
    <property type="protein sequence ID" value="BCJ66666.1"/>
    <property type="molecule type" value="Genomic_DNA"/>
</dbReference>
<accession>A0A810MZT0</accession>
<dbReference type="KEGG" id="pry:Prubr_36870"/>
<proteinExistence type="predicted"/>
<dbReference type="PANTHER" id="PTHR43591">
    <property type="entry name" value="METHYLTRANSFERASE"/>
    <property type="match status" value="1"/>
</dbReference>
<feature type="domain" description="Methyltransferase" evidence="1">
    <location>
        <begin position="45"/>
        <end position="135"/>
    </location>
</feature>
<evidence type="ECO:0000313" key="3">
    <source>
        <dbReference type="Proteomes" id="UP000680866"/>
    </source>
</evidence>
<dbReference type="PANTHER" id="PTHR43591:SF24">
    <property type="entry name" value="2-METHOXY-6-POLYPRENYL-1,4-BENZOQUINOL METHYLASE, MITOCHONDRIAL"/>
    <property type="match status" value="1"/>
</dbReference>
<dbReference type="CDD" id="cd02440">
    <property type="entry name" value="AdoMet_MTases"/>
    <property type="match status" value="1"/>
</dbReference>
<evidence type="ECO:0000259" key="1">
    <source>
        <dbReference type="Pfam" id="PF13649"/>
    </source>
</evidence>
<keyword evidence="3" id="KW-1185">Reference proteome</keyword>
<reference evidence="2" key="1">
    <citation type="submission" date="2020-08" db="EMBL/GenBank/DDBJ databases">
        <title>Whole genome shotgun sequence of Polymorphospora rubra NBRC 101157.</title>
        <authorList>
            <person name="Komaki H."/>
            <person name="Tamura T."/>
        </authorList>
    </citation>
    <scope>NUCLEOTIDE SEQUENCE</scope>
    <source>
        <strain evidence="2">NBRC 101157</strain>
    </source>
</reference>
<dbReference type="Proteomes" id="UP000680866">
    <property type="component" value="Chromosome"/>
</dbReference>
<organism evidence="2 3">
    <name type="scientific">Polymorphospora rubra</name>
    <dbReference type="NCBI Taxonomy" id="338584"/>
    <lineage>
        <taxon>Bacteria</taxon>
        <taxon>Bacillati</taxon>
        <taxon>Actinomycetota</taxon>
        <taxon>Actinomycetes</taxon>
        <taxon>Micromonosporales</taxon>
        <taxon>Micromonosporaceae</taxon>
        <taxon>Polymorphospora</taxon>
    </lineage>
</organism>
<sequence length="197" mass="21181">MADPGSVANFNRIADRYDRHPGQFGCRRADEDVLDALDDVAPRTVLDIGCGTGRLLHRVAGRWPAAELTGIDPASEMIRVARAKLPAATLLTGTAEHLPVGDGTIDLVLSTTSFGHWSDQPAGLREVARALAPHGRFVLAEHTPPPVWSRRLLRLFGDLPAHHDQPTTRRLVEGAGLRVVRAGRVRGGLLLVVAVPA</sequence>
<dbReference type="SUPFAM" id="SSF53335">
    <property type="entry name" value="S-adenosyl-L-methionine-dependent methyltransferases"/>
    <property type="match status" value="1"/>
</dbReference>
<protein>
    <submittedName>
        <fullName evidence="2">SAM-dependent methyltransferase</fullName>
    </submittedName>
</protein>
<name>A0A810MZT0_9ACTN</name>